<dbReference type="PANTHER" id="PTHR47618:SF2">
    <property type="entry name" value="CYCLIC-DI-AMP PHOSPHODIESTERASE GDPP"/>
    <property type="match status" value="1"/>
</dbReference>
<keyword evidence="2 6" id="KW-1003">Cell membrane</keyword>
<feature type="domain" description="GGDEF" evidence="9">
    <location>
        <begin position="192"/>
        <end position="320"/>
    </location>
</feature>
<keyword evidence="7" id="KW-0479">Metal-binding</keyword>
<reference evidence="10" key="2">
    <citation type="journal article" date="2023" name="PLoS ONE">
        <title>Philodulcilactobacillus myokoensis gen. nov., sp. nov., a fructophilic, acidophilic, and agar-phobic lactic acid bacterium isolated from fermented vegetable extracts.</title>
        <authorList>
            <person name="Kouya T."/>
            <person name="Ishiyama Y."/>
            <person name="Ohashi S."/>
            <person name="Kumakubo R."/>
            <person name="Yamazaki T."/>
            <person name="Otaki T."/>
        </authorList>
    </citation>
    <scope>NUCLEOTIDE SEQUENCE</scope>
    <source>
        <strain evidence="10">WR16-4</strain>
    </source>
</reference>
<dbReference type="GO" id="GO:0005886">
    <property type="term" value="C:plasma membrane"/>
    <property type="evidence" value="ECO:0007669"/>
    <property type="project" value="UniProtKB-SubCell"/>
</dbReference>
<keyword evidence="11" id="KW-1185">Reference proteome</keyword>
<keyword evidence="5 6" id="KW-0472">Membrane</keyword>
<dbReference type="SMART" id="SM00267">
    <property type="entry name" value="GGDEF"/>
    <property type="match status" value="1"/>
</dbReference>
<feature type="binding site" evidence="7">
    <location>
        <position position="368"/>
    </location>
    <ligand>
        <name>Mn(2+)</name>
        <dbReference type="ChEBI" id="CHEBI:29035"/>
        <label>1</label>
    </ligand>
</feature>
<dbReference type="PANTHER" id="PTHR47618">
    <property type="entry name" value="BIFUNCTIONAL OLIGORIBONUCLEASE AND PAP PHOSPHATASE NRNA"/>
    <property type="match status" value="1"/>
</dbReference>
<comment type="cofactor">
    <cofactor evidence="7">
        <name>Mn(2+)</name>
        <dbReference type="ChEBI" id="CHEBI:29035"/>
    </cofactor>
    <text evidence="7">For phosphodiesterase activity, probably binds 2 Mn(2+) per subunit.</text>
</comment>
<dbReference type="PIRSF" id="PIRSF026583">
    <property type="entry name" value="YybT"/>
    <property type="match status" value="1"/>
</dbReference>
<proteinExistence type="inferred from homology"/>
<organism evidence="10 11">
    <name type="scientific">Philodulcilactobacillus myokoensis</name>
    <dbReference type="NCBI Taxonomy" id="2929573"/>
    <lineage>
        <taxon>Bacteria</taxon>
        <taxon>Bacillati</taxon>
        <taxon>Bacillota</taxon>
        <taxon>Bacilli</taxon>
        <taxon>Lactobacillales</taxon>
        <taxon>Lactobacillaceae</taxon>
        <taxon>Philodulcilactobacillus</taxon>
    </lineage>
</organism>
<comment type="similarity">
    <text evidence="6">Belongs to the GdpP/PdeA phosphodiesterase family.</text>
</comment>
<feature type="binding site" evidence="7">
    <location>
        <position position="364"/>
    </location>
    <ligand>
        <name>Mn(2+)</name>
        <dbReference type="ChEBI" id="CHEBI:29035"/>
        <label>1</label>
    </ligand>
</feature>
<keyword evidence="6" id="KW-0378">Hydrolase</keyword>
<dbReference type="InterPro" id="IPR029787">
    <property type="entry name" value="Nucleotide_cyclase"/>
</dbReference>
<dbReference type="Gene3D" id="3.10.310.30">
    <property type="match status" value="1"/>
</dbReference>
<dbReference type="Pfam" id="PF02272">
    <property type="entry name" value="DHHA1"/>
    <property type="match status" value="1"/>
</dbReference>
<dbReference type="InterPro" id="IPR001667">
    <property type="entry name" value="DDH_dom"/>
</dbReference>
<evidence type="ECO:0000259" key="9">
    <source>
        <dbReference type="PROSITE" id="PS50887"/>
    </source>
</evidence>
<dbReference type="InterPro" id="IPR043128">
    <property type="entry name" value="Rev_trsase/Diguanyl_cyclase"/>
</dbReference>
<feature type="binding site" evidence="7">
    <location>
        <position position="520"/>
    </location>
    <ligand>
        <name>Mn(2+)</name>
        <dbReference type="ChEBI" id="CHEBI:29035"/>
        <label>2</label>
    </ligand>
</feature>
<sequence length="689" mass="78099">MTLRGDIMKKKFSRNNLPPFLRNSTMRWIMLIIFALSIYGIVISFLSNAILGIIVAIIICAEMAYSINRMNEMSLKTTNYISDLSYRIKRGEEETTLEMPVGVLILNASGVIEWVNPFLQPYFGDKNVLGENISDAAPGLKSLIEQYWNSKTPQQISWNHHQFSMLVEKEYRSVYMIDITRYTNIEKRYDDEKVALGQIFLDNYDEITQSMSDQEISNLTNYVTNELTSWARSFGIYLKQIDDDHFLMLLYQKSLEDVERDKFQILDSIRERTSKRNLPLTLSIGIAYGETDLNELANQAQNDLNLALGRGGDQVVVKALDHSARFYGGKTNPMEKRTRVRARMTSQALQGLMKESDQIFVQGHQQPDMDALGACMGIRRISEMNKKKCWIVVDEKNLHSDVQRLLKAAQDYPEIRDSIISPEEAVKIATDSSIMIMVDHSRPSMNISSALYDRLSNRVIVIDHHRRSEEFPKDPLLVYIEPYASSTCELITEMFEYQSKNAEPINKLEATAMLAGIFIDTQSFSSRTGTRTFDAASYLRSAGADAEEMQHFMRENVDDYMNRTHLISSVKLMGDNHELAVVTGEQDKVYDPVVAAQAADSLLKMSGIEASFVISNRPDKRVGISARSLGNVNVQLIMERLGGGGHLSSGAAQISDKKPEDVQKMLLDAIKEVKKQEIPDDDDDSKQDK</sequence>
<dbReference type="Proteomes" id="UP001144204">
    <property type="component" value="Unassembled WGS sequence"/>
</dbReference>
<comment type="caution">
    <text evidence="10">The sequence shown here is derived from an EMBL/GenBank/DDBJ whole genome shotgun (WGS) entry which is preliminary data.</text>
</comment>
<dbReference type="GO" id="GO:0016787">
    <property type="term" value="F:hydrolase activity"/>
    <property type="evidence" value="ECO:0007669"/>
    <property type="project" value="UniProtKB-UniRule"/>
</dbReference>
<comment type="subcellular location">
    <subcellularLocation>
        <location evidence="1">Cell membrane</location>
        <topology evidence="1">Multi-pass membrane protein</topology>
    </subcellularLocation>
</comment>
<evidence type="ECO:0000256" key="8">
    <source>
        <dbReference type="SAM" id="Phobius"/>
    </source>
</evidence>
<dbReference type="SUPFAM" id="SSF55073">
    <property type="entry name" value="Nucleotide cyclase"/>
    <property type="match status" value="1"/>
</dbReference>
<keyword evidence="7" id="KW-0464">Manganese</keyword>
<dbReference type="PROSITE" id="PS50887">
    <property type="entry name" value="GGDEF"/>
    <property type="match status" value="1"/>
</dbReference>
<dbReference type="GO" id="GO:0003676">
    <property type="term" value="F:nucleic acid binding"/>
    <property type="evidence" value="ECO:0007669"/>
    <property type="project" value="UniProtKB-UniRule"/>
</dbReference>
<dbReference type="AlphaFoldDB" id="A0A9W6AZ98"/>
<feature type="binding site" evidence="7">
    <location>
        <position position="464"/>
    </location>
    <ligand>
        <name>Mn(2+)</name>
        <dbReference type="ChEBI" id="CHEBI:29035"/>
        <label>2</label>
    </ligand>
</feature>
<dbReference type="Gene3D" id="3.30.450.20">
    <property type="entry name" value="PAS domain"/>
    <property type="match status" value="1"/>
</dbReference>
<evidence type="ECO:0000256" key="4">
    <source>
        <dbReference type="ARBA" id="ARBA00022989"/>
    </source>
</evidence>
<dbReference type="InterPro" id="IPR049553">
    <property type="entry name" value="GdpP-like_PAS"/>
</dbReference>
<dbReference type="Gene3D" id="3.90.1640.10">
    <property type="entry name" value="inorganic pyrophosphatase (n-terminal core)"/>
    <property type="match status" value="1"/>
</dbReference>
<dbReference type="InterPro" id="IPR003156">
    <property type="entry name" value="DHHA1_dom"/>
</dbReference>
<feature type="binding site" evidence="7">
    <location>
        <position position="370"/>
    </location>
    <ligand>
        <name>Mn(2+)</name>
        <dbReference type="ChEBI" id="CHEBI:29035"/>
        <label>2</label>
    </ligand>
</feature>
<feature type="binding site" evidence="7">
    <location>
        <position position="439"/>
    </location>
    <ligand>
        <name>Mn(2+)</name>
        <dbReference type="ChEBI" id="CHEBI:29035"/>
        <label>2</label>
    </ligand>
</feature>
<dbReference type="InterPro" id="IPR000160">
    <property type="entry name" value="GGDEF_dom"/>
</dbReference>
<evidence type="ECO:0000313" key="10">
    <source>
        <dbReference type="EMBL" id="GLB46240.1"/>
    </source>
</evidence>
<comment type="catalytic activity">
    <reaction evidence="6">
        <text>3',3'-c-di-AMP + H2O = 5'-O-phosphonoadenylyl-(3'-&gt;5')-adenosine + H(+)</text>
        <dbReference type="Rhea" id="RHEA:54420"/>
        <dbReference type="ChEBI" id="CHEBI:15377"/>
        <dbReference type="ChEBI" id="CHEBI:15378"/>
        <dbReference type="ChEBI" id="CHEBI:71500"/>
        <dbReference type="ChEBI" id="CHEBI:138171"/>
    </reaction>
</comment>
<reference evidence="10" key="1">
    <citation type="submission" date="2022-07" db="EMBL/GenBank/DDBJ databases">
        <authorList>
            <person name="Kouya T."/>
            <person name="Ishiyama Y."/>
        </authorList>
    </citation>
    <scope>NUCLEOTIDE SEQUENCE</scope>
    <source>
        <strain evidence="10">WR16-4</strain>
    </source>
</reference>
<feature type="transmembrane region" description="Helical" evidence="8">
    <location>
        <begin position="49"/>
        <end position="67"/>
    </location>
</feature>
<evidence type="ECO:0000256" key="5">
    <source>
        <dbReference type="ARBA" id="ARBA00023136"/>
    </source>
</evidence>
<dbReference type="Pfam" id="PF01368">
    <property type="entry name" value="DHH"/>
    <property type="match status" value="1"/>
</dbReference>
<comment type="function">
    <text evidence="6">Has phosphodiesterase (PDE) activity against cyclic-di-AMP (c-di-AMP).</text>
</comment>
<evidence type="ECO:0000256" key="1">
    <source>
        <dbReference type="ARBA" id="ARBA00004651"/>
    </source>
</evidence>
<dbReference type="InterPro" id="IPR038763">
    <property type="entry name" value="DHH_sf"/>
</dbReference>
<dbReference type="SUPFAM" id="SSF64182">
    <property type="entry name" value="DHH phosphoesterases"/>
    <property type="match status" value="1"/>
</dbReference>
<protein>
    <recommendedName>
        <fullName evidence="6">Cyclic-di-AMP phosphodiesterase</fullName>
        <ecNumber evidence="6">3.1.4.-</ecNumber>
    </recommendedName>
</protein>
<keyword evidence="3 8" id="KW-0812">Transmembrane</keyword>
<dbReference type="Pfam" id="PF24898">
    <property type="entry name" value="GGDEF_GdpP"/>
    <property type="match status" value="1"/>
</dbReference>
<evidence type="ECO:0000256" key="6">
    <source>
        <dbReference type="PIRNR" id="PIRNR026583"/>
    </source>
</evidence>
<dbReference type="InterPro" id="IPR014528">
    <property type="entry name" value="GdpP/PdeA"/>
</dbReference>
<dbReference type="EMBL" id="BRPL01000002">
    <property type="protein sequence ID" value="GLB46240.1"/>
    <property type="molecule type" value="Genomic_DNA"/>
</dbReference>
<evidence type="ECO:0000256" key="2">
    <source>
        <dbReference type="ARBA" id="ARBA00022475"/>
    </source>
</evidence>
<dbReference type="GO" id="GO:0046872">
    <property type="term" value="F:metal ion binding"/>
    <property type="evidence" value="ECO:0007669"/>
    <property type="project" value="UniProtKB-KW"/>
</dbReference>
<evidence type="ECO:0000313" key="11">
    <source>
        <dbReference type="Proteomes" id="UP001144204"/>
    </source>
</evidence>
<dbReference type="Pfam" id="PF21370">
    <property type="entry name" value="PAS_GdpP"/>
    <property type="match status" value="1"/>
</dbReference>
<accession>A0A9W6AZ98</accession>
<gene>
    <name evidence="10" type="ORF">WR164_02190</name>
</gene>
<dbReference type="FunFam" id="3.90.1640.10:FF:000002">
    <property type="entry name" value="Cyclic-di-AMP phosphodiesterase"/>
    <property type="match status" value="1"/>
</dbReference>
<feature type="binding site" evidence="7">
    <location>
        <position position="439"/>
    </location>
    <ligand>
        <name>Mn(2+)</name>
        <dbReference type="ChEBI" id="CHEBI:29035"/>
        <label>1</label>
    </ligand>
</feature>
<dbReference type="EC" id="3.1.4.-" evidence="6"/>
<evidence type="ECO:0000256" key="3">
    <source>
        <dbReference type="ARBA" id="ARBA00022692"/>
    </source>
</evidence>
<dbReference type="Gene3D" id="3.30.70.270">
    <property type="match status" value="1"/>
</dbReference>
<keyword evidence="4 8" id="KW-1133">Transmembrane helix</keyword>
<name>A0A9W6AZ98_9LACO</name>
<dbReference type="InterPro" id="IPR051319">
    <property type="entry name" value="Oligoribo/pAp-PDE_c-di-AMP_PDE"/>
</dbReference>
<evidence type="ECO:0000256" key="7">
    <source>
        <dbReference type="PIRSR" id="PIRSR026583-50"/>
    </source>
</evidence>